<evidence type="ECO:0000313" key="2">
    <source>
        <dbReference type="EMBL" id="RKO61810.1"/>
    </source>
</evidence>
<keyword evidence="1" id="KW-0175">Coiled coil</keyword>
<comment type="caution">
    <text evidence="2">The sequence shown here is derived from an EMBL/GenBank/DDBJ whole genome shotgun (WGS) entry which is preliminary data.</text>
</comment>
<feature type="coiled-coil region" evidence="1">
    <location>
        <begin position="165"/>
        <end position="235"/>
    </location>
</feature>
<name>A0A420VE71_9BACI</name>
<organism evidence="2 3">
    <name type="scientific">Caldibacillus debilis GB1</name>
    <dbReference type="NCBI Taxonomy" id="1339248"/>
    <lineage>
        <taxon>Bacteria</taxon>
        <taxon>Bacillati</taxon>
        <taxon>Bacillota</taxon>
        <taxon>Bacilli</taxon>
        <taxon>Bacillales</taxon>
        <taxon>Bacillaceae</taxon>
        <taxon>Caldibacillus</taxon>
    </lineage>
</organism>
<sequence length="286" mass="34151">MLTEMKNFPLRYQMNGVIRLMTETRGPNSCTNVANEYISLLEEVRSELEAETEFLKKAAVEPIRFFTETKERFKSHRSMLFLSLNYKARQGQGSVHEFQRFLAEKMNEVFQAWLLQNGTNLPLSIRVRTRSSFPSLFAVYDGDTEILQFNIFEKTYGIRQRPLTEEELLKRGQDEERRLRTLKNKEEKSLAELVKVKEKPYLYSFSSWKGFYLLFLRYERTMKRINELIKETKERVCDFEKQIRLKREALPSQIQANERRRKAVEAAEPFFKSLGYSLETRREKLY</sequence>
<accession>A0A420VE71</accession>
<dbReference type="AlphaFoldDB" id="A0A420VE71"/>
<dbReference type="Proteomes" id="UP000286235">
    <property type="component" value="Unassembled WGS sequence"/>
</dbReference>
<reference evidence="2 3" key="1">
    <citation type="submission" date="2013-12" db="EMBL/GenBank/DDBJ databases">
        <title>Genome and proteome characterization of Caldibacillus debilis GB1 derived from a cellulolytic aero-tolerant co-culture.</title>
        <authorList>
            <person name="Wushke S.T."/>
            <person name="Zhang X."/>
            <person name="Fristensky B."/>
            <person name="Wilkins J.A."/>
            <person name="Levin D.B."/>
            <person name="Sparling R."/>
        </authorList>
    </citation>
    <scope>NUCLEOTIDE SEQUENCE [LARGE SCALE GENOMIC DNA]</scope>
    <source>
        <strain evidence="2 3">GB1</strain>
    </source>
</reference>
<gene>
    <name evidence="2" type="ORF">Cdeb_01305</name>
</gene>
<evidence type="ECO:0000256" key="1">
    <source>
        <dbReference type="SAM" id="Coils"/>
    </source>
</evidence>
<proteinExistence type="predicted"/>
<protein>
    <submittedName>
        <fullName evidence="2">Uncharacterized protein</fullName>
    </submittedName>
</protein>
<evidence type="ECO:0000313" key="3">
    <source>
        <dbReference type="Proteomes" id="UP000286235"/>
    </source>
</evidence>
<dbReference type="EMBL" id="AZRV01000035">
    <property type="protein sequence ID" value="RKO61810.1"/>
    <property type="molecule type" value="Genomic_DNA"/>
</dbReference>
<keyword evidence="3" id="KW-1185">Reference proteome</keyword>